<sequence>MFSTLQDVIAVMPGRGDKPAVVLFAETGPQTLTYRELHAQAQAVAQGLLARGVARGEAVGLMIHACPEAFVAALGILEAGGVVLPVDAQLAGEGLAHVVGDSSLRFVFTAAEHVPVLQDAGVNPEHCLLLDAPATAPHSWRELLHHAGDARFLPRMTADESAALFYTSGTTGRPKGVPLTHGNIIFQQNALVEAKLIHATDTMLLPLPLHHVYPFVIGIFTSLSLGLTVVLPQSLTGPHVLGAVKEGGVTLIAGVPRLYTAMLTGIRGKAAAKGVVARIAFEKMVATSAWIKDKTGLRVGKVLLRSLHEAVGPKLRVLASGGSPLDADVARDLEALGWQVAVGYGLTETSPILALDAPGDARPGTVGRPLPGVSIRLAHVPGLETLPEGVGEVQARGAGVFGGYRNLPEKTAEAFTEDGWFRTGDLGRLDPDGRLTLFGRASVMIVTQGGENVDPEKVEQALETHPVIAEAAVLAWKGGLAALIVPDPVETRSRRSNIDEVVREAVTQVAQRLPSYQRPVDVAVTPVPLLRTRLGKLRRHVLAEQFERAKAGMIVADADTGPLPEERWKEADRTLLDHEAARAVWNWLRERYADARLSPDTQMQLDLGVDSLEWLVIGLALKDAAGVEISEEAAARIVTVRDLLQEAVAASAATGENAPAPRAGADVKTIIEHPEAALTPEQQHWITPLAPWMRGVAWFVWLCFRMLAKMLFSMEVRGVERLRDVRQFVLAPNHLSYLDPFVVLPAVPFDVLRRMQVAGWTGAAFHNPVNRFFSRLAQTVPIDPDKGVAASLALGAAVLKLGRSLLWFPEGVRSTSGELREFRPGLGLLLERYPATVVPVCIHGTWEAMPPGRFSLRRVKVVVQFGEPVSPRVLLEDMRDTAGQMPAAQRMMQAVRQRVAVMQQALRAEFGGRA</sequence>
<dbReference type="Gene3D" id="3.30.300.30">
    <property type="match status" value="1"/>
</dbReference>
<organism evidence="2 3">
    <name type="scientific">Megalodesulfovibrio gigas (strain ATCC 19364 / DSM 1382 / NCIMB 9332 / VKM B-1759)</name>
    <name type="common">Desulfovibrio gigas</name>
    <dbReference type="NCBI Taxonomy" id="1121448"/>
    <lineage>
        <taxon>Bacteria</taxon>
        <taxon>Pseudomonadati</taxon>
        <taxon>Thermodesulfobacteriota</taxon>
        <taxon>Desulfovibrionia</taxon>
        <taxon>Desulfovibrionales</taxon>
        <taxon>Desulfovibrionaceae</taxon>
        <taxon>Megalodesulfovibrio</taxon>
    </lineage>
</organism>
<evidence type="ECO:0000259" key="1">
    <source>
        <dbReference type="SMART" id="SM00563"/>
    </source>
</evidence>
<dbReference type="InterPro" id="IPR025110">
    <property type="entry name" value="AMP-bd_C"/>
</dbReference>
<dbReference type="PANTHER" id="PTHR43767">
    <property type="entry name" value="LONG-CHAIN-FATTY-ACID--COA LIGASE"/>
    <property type="match status" value="1"/>
</dbReference>
<protein>
    <submittedName>
        <fullName evidence="2">Putative Long-chain-fatty-acid--CoA ligase</fullName>
    </submittedName>
</protein>
<dbReference type="STRING" id="1121448.DGI_2476"/>
<dbReference type="InterPro" id="IPR050237">
    <property type="entry name" value="ATP-dep_AMP-bd_enzyme"/>
</dbReference>
<evidence type="ECO:0000313" key="2">
    <source>
        <dbReference type="EMBL" id="AGW14216.1"/>
    </source>
</evidence>
<dbReference type="SUPFAM" id="SSF47336">
    <property type="entry name" value="ACP-like"/>
    <property type="match status" value="1"/>
</dbReference>
<dbReference type="eggNOG" id="COG1022">
    <property type="taxonomic scope" value="Bacteria"/>
</dbReference>
<dbReference type="InterPro" id="IPR045851">
    <property type="entry name" value="AMP-bd_C_sf"/>
</dbReference>
<reference evidence="3" key="2">
    <citation type="submission" date="2013-07" db="EMBL/GenBank/DDBJ databases">
        <authorList>
            <person name="Morais-Silva F.O."/>
            <person name="Rezende A.M."/>
            <person name="Pimentel C."/>
            <person name="Resende D.M."/>
            <person name="Santos C.I."/>
            <person name="Clemente C."/>
            <person name="de Oliveira L.M."/>
            <person name="da Silva S.M."/>
            <person name="Costa D.A."/>
            <person name="Varela-Raposo A."/>
            <person name="Horacio E.C.A."/>
            <person name="Matos M."/>
            <person name="Flores O."/>
            <person name="Ruiz J.C."/>
            <person name="Rodrigues-Pousada C."/>
        </authorList>
    </citation>
    <scope>NUCLEOTIDE SEQUENCE [LARGE SCALE GENOMIC DNA]</scope>
    <source>
        <strain evidence="3">ATCC 19364 / DSM 1382 / NCIMB 9332 / VKM B-1759</strain>
    </source>
</reference>
<dbReference type="OrthoDB" id="9801302at2"/>
<dbReference type="PATRIC" id="fig|1121448.10.peg.2430"/>
<reference evidence="2 3" key="1">
    <citation type="journal article" date="2013" name="J. Bacteriol.">
        <title>Roles of HynAB and Ech, the only two hydrogenases found in the model sulfate reducer Desulfovibrio gigas.</title>
        <authorList>
            <person name="Morais-Silva F.O."/>
            <person name="Santos C.I."/>
            <person name="Rodrigues R."/>
            <person name="Pereira I.A."/>
            <person name="Rodrigues-Pousada C."/>
        </authorList>
    </citation>
    <scope>NUCLEOTIDE SEQUENCE [LARGE SCALE GENOMIC DNA]</scope>
    <source>
        <strain evidence="3">ATCC 19364 / DSM 1382 / NCIMB 9332 / VKM B-1759</strain>
    </source>
</reference>
<dbReference type="EMBL" id="CP006585">
    <property type="protein sequence ID" value="AGW14216.1"/>
    <property type="molecule type" value="Genomic_DNA"/>
</dbReference>
<dbReference type="AlphaFoldDB" id="T2GDM3"/>
<keyword evidence="2" id="KW-0436">Ligase</keyword>
<dbReference type="Pfam" id="PF00501">
    <property type="entry name" value="AMP-binding"/>
    <property type="match status" value="1"/>
</dbReference>
<dbReference type="Gene3D" id="3.40.50.12780">
    <property type="entry name" value="N-terminal domain of ligase-like"/>
    <property type="match status" value="1"/>
</dbReference>
<feature type="domain" description="Phospholipid/glycerol acyltransferase" evidence="1">
    <location>
        <begin position="728"/>
        <end position="845"/>
    </location>
</feature>
<dbReference type="SUPFAM" id="SSF56801">
    <property type="entry name" value="Acetyl-CoA synthetase-like"/>
    <property type="match status" value="1"/>
</dbReference>
<dbReference type="Proteomes" id="UP000016587">
    <property type="component" value="Chromosome"/>
</dbReference>
<dbReference type="KEGG" id="dgg:DGI_2476"/>
<dbReference type="Pfam" id="PF01553">
    <property type="entry name" value="Acyltransferase"/>
    <property type="match status" value="1"/>
</dbReference>
<name>T2GDM3_MEGG1</name>
<dbReference type="Pfam" id="PF00550">
    <property type="entry name" value="PP-binding"/>
    <property type="match status" value="1"/>
</dbReference>
<keyword evidence="3" id="KW-1185">Reference proteome</keyword>
<dbReference type="PROSITE" id="PS00455">
    <property type="entry name" value="AMP_BINDING"/>
    <property type="match status" value="1"/>
</dbReference>
<accession>T2GDM3</accession>
<dbReference type="InterPro" id="IPR036736">
    <property type="entry name" value="ACP-like_sf"/>
</dbReference>
<gene>
    <name evidence="2" type="ORF">DGI_2476</name>
</gene>
<dbReference type="SUPFAM" id="SSF69593">
    <property type="entry name" value="Glycerol-3-phosphate (1)-acyltransferase"/>
    <property type="match status" value="1"/>
</dbReference>
<dbReference type="HOGENOM" id="CLU_000022_45_1_7"/>
<dbReference type="GO" id="GO:0016877">
    <property type="term" value="F:ligase activity, forming carbon-sulfur bonds"/>
    <property type="evidence" value="ECO:0007669"/>
    <property type="project" value="UniProtKB-ARBA"/>
</dbReference>
<dbReference type="Pfam" id="PF13193">
    <property type="entry name" value="AMP-binding_C"/>
    <property type="match status" value="1"/>
</dbReference>
<dbReference type="InterPro" id="IPR042099">
    <property type="entry name" value="ANL_N_sf"/>
</dbReference>
<dbReference type="RefSeq" id="WP_021761208.1">
    <property type="nucleotide sequence ID" value="NC_022444.1"/>
</dbReference>
<dbReference type="SMART" id="SM00563">
    <property type="entry name" value="PlsC"/>
    <property type="match status" value="1"/>
</dbReference>
<dbReference type="CDD" id="cd07989">
    <property type="entry name" value="LPLAT_AGPAT-like"/>
    <property type="match status" value="1"/>
</dbReference>
<evidence type="ECO:0000313" key="3">
    <source>
        <dbReference type="Proteomes" id="UP000016587"/>
    </source>
</evidence>
<dbReference type="PANTHER" id="PTHR43767:SF10">
    <property type="entry name" value="SURFACTIN SYNTHASE SUBUNIT 1"/>
    <property type="match status" value="1"/>
</dbReference>
<proteinExistence type="predicted"/>
<dbReference type="InterPro" id="IPR020845">
    <property type="entry name" value="AMP-binding_CS"/>
</dbReference>
<dbReference type="InterPro" id="IPR002123">
    <property type="entry name" value="Plipid/glycerol_acylTrfase"/>
</dbReference>
<dbReference type="InterPro" id="IPR009081">
    <property type="entry name" value="PP-bd_ACP"/>
</dbReference>
<dbReference type="eggNOG" id="COG0204">
    <property type="taxonomic scope" value="Bacteria"/>
</dbReference>
<dbReference type="InterPro" id="IPR000873">
    <property type="entry name" value="AMP-dep_synth/lig_dom"/>
</dbReference>
<dbReference type="GO" id="GO:0016746">
    <property type="term" value="F:acyltransferase activity"/>
    <property type="evidence" value="ECO:0007669"/>
    <property type="project" value="InterPro"/>
</dbReference>
<dbReference type="Gene3D" id="1.10.1200.10">
    <property type="entry name" value="ACP-like"/>
    <property type="match status" value="1"/>
</dbReference>